<proteinExistence type="predicted"/>
<protein>
    <recommendedName>
        <fullName evidence="4">Antitoxin VbhA domain-containing protein</fullName>
    </recommendedName>
</protein>
<evidence type="ECO:0008006" key="4">
    <source>
        <dbReference type="Google" id="ProtNLM"/>
    </source>
</evidence>
<feature type="region of interest" description="Disordered" evidence="1">
    <location>
        <begin position="64"/>
        <end position="86"/>
    </location>
</feature>
<accession>A0A4S8PM76</accession>
<evidence type="ECO:0000313" key="3">
    <source>
        <dbReference type="Proteomes" id="UP000307378"/>
    </source>
</evidence>
<dbReference type="EMBL" id="STGU01000017">
    <property type="protein sequence ID" value="THV31847.1"/>
    <property type="molecule type" value="Genomic_DNA"/>
</dbReference>
<reference evidence="2 3" key="1">
    <citation type="submission" date="2019-04" db="EMBL/GenBank/DDBJ databases">
        <title>genome sequence of strain W3.</title>
        <authorList>
            <person name="Gao J."/>
            <person name="Sun J."/>
        </authorList>
    </citation>
    <scope>NUCLEOTIDE SEQUENCE [LARGE SCALE GENOMIC DNA]</scope>
    <source>
        <strain evidence="2 3">W3</strain>
    </source>
</reference>
<organism evidence="2 3">
    <name type="scientific">Rhizobium rosettiformans W3</name>
    <dbReference type="NCBI Taxonomy" id="538378"/>
    <lineage>
        <taxon>Bacteria</taxon>
        <taxon>Pseudomonadati</taxon>
        <taxon>Pseudomonadota</taxon>
        <taxon>Alphaproteobacteria</taxon>
        <taxon>Hyphomicrobiales</taxon>
        <taxon>Rhizobiaceae</taxon>
        <taxon>Rhizobium/Agrobacterium group</taxon>
        <taxon>Rhizobium</taxon>
    </lineage>
</organism>
<sequence>MSTDPEARRAIAQRAIDRAQARGTPIDTDPAFLALLEEWIGGEIDMKAMRLRYLEMTALRAAERRGSRNSLSRINPSESSYEVTEE</sequence>
<name>A0A4S8PM76_9HYPH</name>
<comment type="caution">
    <text evidence="2">The sequence shown here is derived from an EMBL/GenBank/DDBJ whole genome shotgun (WGS) entry which is preliminary data.</text>
</comment>
<feature type="compositionally biased region" description="Polar residues" evidence="1">
    <location>
        <begin position="68"/>
        <end position="86"/>
    </location>
</feature>
<dbReference type="AlphaFoldDB" id="A0A4S8PM76"/>
<evidence type="ECO:0000313" key="2">
    <source>
        <dbReference type="EMBL" id="THV31847.1"/>
    </source>
</evidence>
<dbReference type="RefSeq" id="WP_136542974.1">
    <property type="nucleotide sequence ID" value="NZ_STGU01000017.1"/>
</dbReference>
<gene>
    <name evidence="2" type="ORF">FAA86_21115</name>
</gene>
<dbReference type="Proteomes" id="UP000307378">
    <property type="component" value="Unassembled WGS sequence"/>
</dbReference>
<evidence type="ECO:0000256" key="1">
    <source>
        <dbReference type="SAM" id="MobiDB-lite"/>
    </source>
</evidence>